<dbReference type="PROSITE" id="PS50995">
    <property type="entry name" value="HTH_MARR_2"/>
    <property type="match status" value="1"/>
</dbReference>
<dbReference type="GO" id="GO:0003700">
    <property type="term" value="F:DNA-binding transcription factor activity"/>
    <property type="evidence" value="ECO:0007669"/>
    <property type="project" value="InterPro"/>
</dbReference>
<dbReference type="InterPro" id="IPR000835">
    <property type="entry name" value="HTH_MarR-typ"/>
</dbReference>
<dbReference type="EMBL" id="DVJI01000002">
    <property type="protein sequence ID" value="HIS70421.1"/>
    <property type="molecule type" value="Genomic_DNA"/>
</dbReference>
<name>A0A9D1JX07_9PROT</name>
<dbReference type="SUPFAM" id="SSF46785">
    <property type="entry name" value="Winged helix' DNA-binding domain"/>
    <property type="match status" value="1"/>
</dbReference>
<evidence type="ECO:0000259" key="1">
    <source>
        <dbReference type="PROSITE" id="PS50995"/>
    </source>
</evidence>
<dbReference type="Gene3D" id="1.10.10.10">
    <property type="entry name" value="Winged helix-like DNA-binding domain superfamily/Winged helix DNA-binding domain"/>
    <property type="match status" value="1"/>
</dbReference>
<sequence length="149" mass="17048">MARKEFVKILESNIMIMDKLSDKFKREPTVLSGYPRQQLSILVRLHIGGPARLKDIARRELVTAPNLCAAFRKLERDGLVLRRIDEDDRRNTWYSVTAAGEKIATQAMETMRVAIEKLFAKLSREDEDALTKSLKTINSILTKMELTNA</sequence>
<dbReference type="InterPro" id="IPR039422">
    <property type="entry name" value="MarR/SlyA-like"/>
</dbReference>
<dbReference type="GO" id="GO:0006950">
    <property type="term" value="P:response to stress"/>
    <property type="evidence" value="ECO:0007669"/>
    <property type="project" value="TreeGrafter"/>
</dbReference>
<dbReference type="SMART" id="SM00347">
    <property type="entry name" value="HTH_MARR"/>
    <property type="match status" value="1"/>
</dbReference>
<proteinExistence type="predicted"/>
<dbReference type="InterPro" id="IPR036388">
    <property type="entry name" value="WH-like_DNA-bd_sf"/>
</dbReference>
<dbReference type="InterPro" id="IPR036390">
    <property type="entry name" value="WH_DNA-bd_sf"/>
</dbReference>
<gene>
    <name evidence="2" type="ORF">IAD02_00320</name>
</gene>
<evidence type="ECO:0000313" key="3">
    <source>
        <dbReference type="Proteomes" id="UP000886742"/>
    </source>
</evidence>
<reference evidence="2" key="1">
    <citation type="submission" date="2020-10" db="EMBL/GenBank/DDBJ databases">
        <authorList>
            <person name="Gilroy R."/>
        </authorList>
    </citation>
    <scope>NUCLEOTIDE SEQUENCE</scope>
    <source>
        <strain evidence="2">ChiGjej3B3-5194</strain>
    </source>
</reference>
<reference evidence="2" key="2">
    <citation type="journal article" date="2021" name="PeerJ">
        <title>Extensive microbial diversity within the chicken gut microbiome revealed by metagenomics and culture.</title>
        <authorList>
            <person name="Gilroy R."/>
            <person name="Ravi A."/>
            <person name="Getino M."/>
            <person name="Pursley I."/>
            <person name="Horton D.L."/>
            <person name="Alikhan N.F."/>
            <person name="Baker D."/>
            <person name="Gharbi K."/>
            <person name="Hall N."/>
            <person name="Watson M."/>
            <person name="Adriaenssens E.M."/>
            <person name="Foster-Nyarko E."/>
            <person name="Jarju S."/>
            <person name="Secka A."/>
            <person name="Antonio M."/>
            <person name="Oren A."/>
            <person name="Chaudhuri R.R."/>
            <person name="La Ragione R."/>
            <person name="Hildebrand F."/>
            <person name="Pallen M.J."/>
        </authorList>
    </citation>
    <scope>NUCLEOTIDE SEQUENCE</scope>
    <source>
        <strain evidence="2">ChiGjej3B3-5194</strain>
    </source>
</reference>
<dbReference type="AlphaFoldDB" id="A0A9D1JX07"/>
<dbReference type="Proteomes" id="UP000886742">
    <property type="component" value="Unassembled WGS sequence"/>
</dbReference>
<dbReference type="Pfam" id="PF01047">
    <property type="entry name" value="MarR"/>
    <property type="match status" value="1"/>
</dbReference>
<dbReference type="PANTHER" id="PTHR33164">
    <property type="entry name" value="TRANSCRIPTIONAL REGULATOR, MARR FAMILY"/>
    <property type="match status" value="1"/>
</dbReference>
<dbReference type="PANTHER" id="PTHR33164:SF43">
    <property type="entry name" value="HTH-TYPE TRANSCRIPTIONAL REPRESSOR YETL"/>
    <property type="match status" value="1"/>
</dbReference>
<evidence type="ECO:0000313" key="2">
    <source>
        <dbReference type="EMBL" id="HIS70421.1"/>
    </source>
</evidence>
<feature type="domain" description="HTH marR-type" evidence="1">
    <location>
        <begin position="3"/>
        <end position="146"/>
    </location>
</feature>
<organism evidence="2 3">
    <name type="scientific">Candidatus Enterousia intestinigallinarum</name>
    <dbReference type="NCBI Taxonomy" id="2840790"/>
    <lineage>
        <taxon>Bacteria</taxon>
        <taxon>Pseudomonadati</taxon>
        <taxon>Pseudomonadota</taxon>
        <taxon>Alphaproteobacteria</taxon>
        <taxon>Candidatus Enterousia</taxon>
    </lineage>
</organism>
<accession>A0A9D1JX07</accession>
<comment type="caution">
    <text evidence="2">The sequence shown here is derived from an EMBL/GenBank/DDBJ whole genome shotgun (WGS) entry which is preliminary data.</text>
</comment>
<protein>
    <submittedName>
        <fullName evidence="2">MarR family transcriptional regulator</fullName>
    </submittedName>
</protein>